<keyword evidence="6" id="KW-1185">Reference proteome</keyword>
<protein>
    <submittedName>
        <fullName evidence="5">DUF3536 domain-containing protein</fullName>
    </submittedName>
</protein>
<sequence length="852" mass="97135">MLNPTDVTPTVFSPAADQLQALGVYVTIHGHFYQPPRENPYLNAIEHQPSAQPFHDWNERIYYECYRPNAFARILNDRGEVIDIVNNFEYLSFNIGPTLFSWLERYDLEVYQRIIEADRRSCQRFNGHGNAIAQVYNHIILPLANYRDKLTQIRWGKADFRRRFGREPEGMWLAETAIDYETVAALIQEGIRFTILAPSQAQRCRPILADGESEWIEVSGSQIDPTRPYRCYLPGGDRQRDYLDIFFYDGPISRDIGFSDLLTSSQFLAGRIGQAVRGDHRPSQIIAVATDGETFGHHKYGGEKALAYAFKVEFPQRGWQITNFAYYLSLFPPTWEVELKPVTAWSCAHGVDRWQDNCGCGGGGEWHQRWRRPLRDALNWLRDQLIDIYETLGVELFQDVWAARDAYIEVVGDRSPQTLYRFLSQHQRRPLSPSEQIDALRLLEMQHHALLMFTSCGWFFDELSRPEGVQILRYAARAIELAGDVAGVQLEPEFIERLAAAPSNVPQFGDGATVYHQLVKTAQISLQQVAAHYAMSSLFNSYPRQHQLYCYEIEQGDYHLQRMGSLTLAIGQIQLTSTITTESQLLIFAVLHLGGWDFHCAIQPFQGRREYSQIKTHLLQAFQQGSAARVVMAITERFGGVAYSLDDLFAEERHRLMGVLARETLTRLDQLYTQVYRDNYGILMGFQRDGLTVPQELQVAAAVALTHRAISHLRSLEQDLSDLGDLPLADLQNHLAELAAIAREARLLGCHLSLQEQQRPLEQQIRTGLRYLAHHLNSDTLSQLSPLLQDLITIGGALGLNLNLDRAQEQLYTLMGELRQKGVHLSEGDRRHLQTLATRLKVDPQLLVALSS</sequence>
<dbReference type="Pfam" id="PF12055">
    <property type="entry name" value="DUF3536"/>
    <property type="match status" value="1"/>
</dbReference>
<organism evidence="5 6">
    <name type="scientific">Thermosynechococcus sichuanensis E542</name>
    <dbReference type="NCBI Taxonomy" id="2016101"/>
    <lineage>
        <taxon>Bacteria</taxon>
        <taxon>Bacillati</taxon>
        <taxon>Cyanobacteriota</taxon>
        <taxon>Cyanophyceae</taxon>
        <taxon>Acaryochloridales</taxon>
        <taxon>Thermosynechococcaceae</taxon>
        <taxon>Thermosynechococcus</taxon>
        <taxon>Thermosynechococcus sichuanensis</taxon>
    </lineage>
</organism>
<dbReference type="KEGG" id="tsq:D3A95_07750"/>
<dbReference type="InterPro" id="IPR021923">
    <property type="entry name" value="DUF3536"/>
</dbReference>
<dbReference type="InterPro" id="IPR027291">
    <property type="entry name" value="Glyco_hydro_38_N_sf"/>
</dbReference>
<dbReference type="EMBL" id="CP032152">
    <property type="protein sequence ID" value="QLL29231.1"/>
    <property type="molecule type" value="Genomic_DNA"/>
</dbReference>
<dbReference type="SUPFAM" id="SSF88713">
    <property type="entry name" value="Glycoside hydrolase/deacetylase"/>
    <property type="match status" value="1"/>
</dbReference>
<dbReference type="InterPro" id="IPR011330">
    <property type="entry name" value="Glyco_hydro/deAcase_b/a-brl"/>
</dbReference>
<comment type="similarity">
    <text evidence="1 3">Belongs to the glycosyl hydrolase 57 family.</text>
</comment>
<evidence type="ECO:0000256" key="1">
    <source>
        <dbReference type="ARBA" id="ARBA00006821"/>
    </source>
</evidence>
<dbReference type="RefSeq" id="WP_181494484.1">
    <property type="nucleotide sequence ID" value="NZ_CP032152.1"/>
</dbReference>
<dbReference type="PANTHER" id="PTHR36306">
    <property type="entry name" value="ALPHA-AMYLASE-RELATED-RELATED"/>
    <property type="match status" value="1"/>
</dbReference>
<dbReference type="PANTHER" id="PTHR36306:SF3">
    <property type="entry name" value="GLYCOSIDE HYDROLASE FAMILY 57"/>
    <property type="match status" value="1"/>
</dbReference>
<keyword evidence="2 3" id="KW-0119">Carbohydrate metabolism</keyword>
<name>A0A7D6IMY1_9CYAN</name>
<dbReference type="CDD" id="cd10797">
    <property type="entry name" value="GH57N_APU_like_1"/>
    <property type="match status" value="1"/>
</dbReference>
<gene>
    <name evidence="5" type="ORF">D3A95_07750</name>
</gene>
<proteinExistence type="inferred from homology"/>
<reference evidence="6" key="1">
    <citation type="submission" date="2018-09" db="EMBL/GenBank/DDBJ databases">
        <title>Complete genome sequence of thermophilic cyanobacteria strain Thermosynechococcus elongatus PKUAC-SCTE542.</title>
        <authorList>
            <person name="Liang Y."/>
            <person name="Tang J."/>
            <person name="Daroch M."/>
        </authorList>
    </citation>
    <scope>NUCLEOTIDE SEQUENCE [LARGE SCALE GENOMIC DNA]</scope>
    <source>
        <strain evidence="6">E542</strain>
    </source>
</reference>
<dbReference type="InterPro" id="IPR004300">
    <property type="entry name" value="Glyco_hydro_57_N"/>
</dbReference>
<evidence type="ECO:0000256" key="3">
    <source>
        <dbReference type="RuleBase" id="RU361196"/>
    </source>
</evidence>
<evidence type="ECO:0000313" key="5">
    <source>
        <dbReference type="EMBL" id="QLL29231.1"/>
    </source>
</evidence>
<dbReference type="Pfam" id="PF03065">
    <property type="entry name" value="Glyco_hydro_57"/>
    <property type="match status" value="1"/>
</dbReference>
<dbReference type="GO" id="GO:0005975">
    <property type="term" value="P:carbohydrate metabolic process"/>
    <property type="evidence" value="ECO:0007669"/>
    <property type="project" value="InterPro"/>
</dbReference>
<dbReference type="GO" id="GO:0003824">
    <property type="term" value="F:catalytic activity"/>
    <property type="evidence" value="ECO:0007669"/>
    <property type="project" value="InterPro"/>
</dbReference>
<evidence type="ECO:0000256" key="2">
    <source>
        <dbReference type="ARBA" id="ARBA00023277"/>
    </source>
</evidence>
<feature type="domain" description="Glycoside hydrolase family 57 N-terminal" evidence="4">
    <location>
        <begin position="92"/>
        <end position="324"/>
    </location>
</feature>
<accession>A0A7D6IMY1</accession>
<dbReference type="Proteomes" id="UP000261812">
    <property type="component" value="Chromosome"/>
</dbReference>
<evidence type="ECO:0000259" key="4">
    <source>
        <dbReference type="Pfam" id="PF03065"/>
    </source>
</evidence>
<dbReference type="AlphaFoldDB" id="A0A7D6IMY1"/>
<dbReference type="Gene3D" id="3.20.110.10">
    <property type="entry name" value="Glycoside hydrolase 38, N terminal domain"/>
    <property type="match status" value="1"/>
</dbReference>
<evidence type="ECO:0000313" key="6">
    <source>
        <dbReference type="Proteomes" id="UP000261812"/>
    </source>
</evidence>
<dbReference type="InterPro" id="IPR052046">
    <property type="entry name" value="GH57_Enzymes"/>
</dbReference>